<gene>
    <name evidence="3" type="ORF">Rmf_34100</name>
</gene>
<dbReference type="EMBL" id="AP025637">
    <property type="protein sequence ID" value="BDG73481.1"/>
    <property type="molecule type" value="Genomic_DNA"/>
</dbReference>
<proteinExistence type="predicted"/>
<dbReference type="Pfam" id="PF00535">
    <property type="entry name" value="Glycos_transf_2"/>
    <property type="match status" value="1"/>
</dbReference>
<dbReference type="SUPFAM" id="SSF53448">
    <property type="entry name" value="Nucleotide-diphospho-sugar transferases"/>
    <property type="match status" value="1"/>
</dbReference>
<dbReference type="Pfam" id="PF13632">
    <property type="entry name" value="Glyco_trans_2_3"/>
    <property type="match status" value="1"/>
</dbReference>
<dbReference type="PANTHER" id="PTHR43179:SF7">
    <property type="entry name" value="RHAMNOSYLTRANSFERASE WBBL"/>
    <property type="match status" value="1"/>
</dbReference>
<evidence type="ECO:0000259" key="2">
    <source>
        <dbReference type="Pfam" id="PF13632"/>
    </source>
</evidence>
<dbReference type="GO" id="GO:0016740">
    <property type="term" value="F:transferase activity"/>
    <property type="evidence" value="ECO:0007669"/>
    <property type="project" value="UniProtKB-KW"/>
</dbReference>
<dbReference type="Gene3D" id="3.90.550.10">
    <property type="entry name" value="Spore Coat Polysaccharide Biosynthesis Protein SpsA, Chain A"/>
    <property type="match status" value="1"/>
</dbReference>
<dbReference type="InterPro" id="IPR001173">
    <property type="entry name" value="Glyco_trans_2-like"/>
</dbReference>
<name>A0ABN6P4P9_9PROT</name>
<dbReference type="PANTHER" id="PTHR43179">
    <property type="entry name" value="RHAMNOSYLTRANSFERASE WBBL"/>
    <property type="match status" value="1"/>
</dbReference>
<keyword evidence="4" id="KW-1185">Reference proteome</keyword>
<accession>A0ABN6P4P9</accession>
<dbReference type="CDD" id="cd04186">
    <property type="entry name" value="GT_2_like_c"/>
    <property type="match status" value="1"/>
</dbReference>
<sequence>MPPPDIGEHGRDARAVVLSVVIVTWNCRALVLDCLAALFASELPAQTEVIVVDNASADGTAAAVAVAFPEVLLIANHENAGFAAGNNLGFAVARGQTILLLNPDAFPAAPDSLMALWRFLEANAGYAAAGPRLLHEDGRHQVGDAGWRPGFISLALHALGLSQLLPRHLHGVFLVRPDRLGAGPVPVDWICGACMMVRADAVRQVGGLDANFFMYAEDVEWGCRMRRAGLRLGYLPQVRVRHLQGGTQVGRAAPTRWLDNLVRLHCSLNGPGALPLLRPILAAGFALRALAYGALAFLRGDRGRATQAATMWAFARHAWGLRPGGGAASPS</sequence>
<reference evidence="3 4" key="1">
    <citation type="journal article" date="2016" name="Microbes Environ.">
        <title>Phylogenetically diverse aerobic anoxygenic phototrophic bacteria isolated from epilithic biofilms in Tama river, Japan.</title>
        <authorList>
            <person name="Hirose S."/>
            <person name="Matsuura K."/>
            <person name="Haruta S."/>
        </authorList>
    </citation>
    <scope>NUCLEOTIDE SEQUENCE [LARGE SCALE GENOMIC DNA]</scope>
    <source>
        <strain evidence="3 4">S08</strain>
    </source>
</reference>
<dbReference type="RefSeq" id="WP_244407708.1">
    <property type="nucleotide sequence ID" value="NZ_AP025637.1"/>
</dbReference>
<evidence type="ECO:0000313" key="3">
    <source>
        <dbReference type="EMBL" id="BDG73481.1"/>
    </source>
</evidence>
<dbReference type="Proteomes" id="UP000831327">
    <property type="component" value="Chromosome"/>
</dbReference>
<feature type="domain" description="Glycosyltransferase 2-like" evidence="2">
    <location>
        <begin position="190"/>
        <end position="242"/>
    </location>
</feature>
<organism evidence="3 4">
    <name type="scientific">Roseomonas fluvialis</name>
    <dbReference type="NCBI Taxonomy" id="1750527"/>
    <lineage>
        <taxon>Bacteria</taxon>
        <taxon>Pseudomonadati</taxon>
        <taxon>Pseudomonadota</taxon>
        <taxon>Alphaproteobacteria</taxon>
        <taxon>Acetobacterales</taxon>
        <taxon>Roseomonadaceae</taxon>
        <taxon>Roseomonas</taxon>
    </lineage>
</organism>
<feature type="domain" description="Glycosyltransferase 2-like" evidence="1">
    <location>
        <begin position="19"/>
        <end position="145"/>
    </location>
</feature>
<keyword evidence="3" id="KW-0808">Transferase</keyword>
<evidence type="ECO:0000259" key="1">
    <source>
        <dbReference type="Pfam" id="PF00535"/>
    </source>
</evidence>
<protein>
    <submittedName>
        <fullName evidence="3">Glycosyl transferase</fullName>
    </submittedName>
</protein>
<dbReference type="InterPro" id="IPR029044">
    <property type="entry name" value="Nucleotide-diphossugar_trans"/>
</dbReference>
<evidence type="ECO:0000313" key="4">
    <source>
        <dbReference type="Proteomes" id="UP000831327"/>
    </source>
</evidence>